<dbReference type="AlphaFoldDB" id="A0AAE0G500"/>
<feature type="compositionally biased region" description="Polar residues" evidence="1">
    <location>
        <begin position="12"/>
        <end position="25"/>
    </location>
</feature>
<evidence type="ECO:0000256" key="1">
    <source>
        <dbReference type="SAM" id="MobiDB-lite"/>
    </source>
</evidence>
<evidence type="ECO:0000256" key="2">
    <source>
        <dbReference type="SAM" id="Phobius"/>
    </source>
</evidence>
<organism evidence="3 4">
    <name type="scientific">Cymbomonas tetramitiformis</name>
    <dbReference type="NCBI Taxonomy" id="36881"/>
    <lineage>
        <taxon>Eukaryota</taxon>
        <taxon>Viridiplantae</taxon>
        <taxon>Chlorophyta</taxon>
        <taxon>Pyramimonadophyceae</taxon>
        <taxon>Pyramimonadales</taxon>
        <taxon>Pyramimonadaceae</taxon>
        <taxon>Cymbomonas</taxon>
    </lineage>
</organism>
<gene>
    <name evidence="3" type="ORF">CYMTET_20308</name>
</gene>
<keyword evidence="2" id="KW-0472">Membrane</keyword>
<keyword evidence="2" id="KW-0812">Transmembrane</keyword>
<comment type="caution">
    <text evidence="3">The sequence shown here is derived from an EMBL/GenBank/DDBJ whole genome shotgun (WGS) entry which is preliminary data.</text>
</comment>
<name>A0AAE0G500_9CHLO</name>
<evidence type="ECO:0000313" key="4">
    <source>
        <dbReference type="Proteomes" id="UP001190700"/>
    </source>
</evidence>
<keyword evidence="2" id="KW-1133">Transmembrane helix</keyword>
<evidence type="ECO:0000313" key="3">
    <source>
        <dbReference type="EMBL" id="KAK3271335.1"/>
    </source>
</evidence>
<feature type="transmembrane region" description="Helical" evidence="2">
    <location>
        <begin position="58"/>
        <end position="77"/>
    </location>
</feature>
<accession>A0AAE0G500</accession>
<protein>
    <submittedName>
        <fullName evidence="3">Uncharacterized protein</fullName>
    </submittedName>
</protein>
<dbReference type="EMBL" id="LGRX02009832">
    <property type="protein sequence ID" value="KAK3271335.1"/>
    <property type="molecule type" value="Genomic_DNA"/>
</dbReference>
<dbReference type="Proteomes" id="UP001190700">
    <property type="component" value="Unassembled WGS sequence"/>
</dbReference>
<sequence length="256" mass="29227">MECQREDVPDVSTIQEAPSRDSGSVWTPRITKIGSILTERILSTKLPRVKRKKWSMELIIHFCLAIVIAMNLLILAGNHFSYLRTAKFAFQRLFLEAGAECGQKILIFSTLRECVRNVEYRFKDLLDDGLSPFELEGLWPKSPDTLLKLHLTLLDDGGQVLNISAASYSLHCTKHSYDINRNNLPFGDAAFLLENHTMPYALRSVELEMRFRDNNFYNGEKVCLEWYYFVTFDVLATSGILRPVVSFSTENCSLAS</sequence>
<feature type="region of interest" description="Disordered" evidence="1">
    <location>
        <begin position="1"/>
        <end position="25"/>
    </location>
</feature>
<proteinExistence type="predicted"/>
<reference evidence="3 4" key="1">
    <citation type="journal article" date="2015" name="Genome Biol. Evol.">
        <title>Comparative Genomics of a Bacterivorous Green Alga Reveals Evolutionary Causalities and Consequences of Phago-Mixotrophic Mode of Nutrition.</title>
        <authorList>
            <person name="Burns J.A."/>
            <person name="Paasch A."/>
            <person name="Narechania A."/>
            <person name="Kim E."/>
        </authorList>
    </citation>
    <scope>NUCLEOTIDE SEQUENCE [LARGE SCALE GENOMIC DNA]</scope>
    <source>
        <strain evidence="3 4">PLY_AMNH</strain>
    </source>
</reference>
<keyword evidence="4" id="KW-1185">Reference proteome</keyword>